<dbReference type="PANTHER" id="PTHR43820">
    <property type="entry name" value="HIGH-AFFINITY BRANCHED-CHAIN AMINO ACID TRANSPORT ATP-BINDING PROTEIN LIVF"/>
    <property type="match status" value="1"/>
</dbReference>
<dbReference type="GO" id="GO:0005524">
    <property type="term" value="F:ATP binding"/>
    <property type="evidence" value="ECO:0007669"/>
    <property type="project" value="UniProtKB-KW"/>
</dbReference>
<accession>A0A6J5YKF3</accession>
<evidence type="ECO:0000313" key="7">
    <source>
        <dbReference type="EMBL" id="CAB4324109.1"/>
    </source>
</evidence>
<name>A0A6J5YKF3_9ZZZZ</name>
<dbReference type="SMART" id="SM00382">
    <property type="entry name" value="AAA"/>
    <property type="match status" value="1"/>
</dbReference>
<dbReference type="InterPro" id="IPR017871">
    <property type="entry name" value="ABC_transporter-like_CS"/>
</dbReference>
<evidence type="ECO:0000259" key="6">
    <source>
        <dbReference type="PROSITE" id="PS50893"/>
    </source>
</evidence>
<dbReference type="CDD" id="cd03224">
    <property type="entry name" value="ABC_TM1139_LivF_branched"/>
    <property type="match status" value="1"/>
</dbReference>
<feature type="domain" description="ABC transporter" evidence="6">
    <location>
        <begin position="7"/>
        <end position="242"/>
    </location>
</feature>
<protein>
    <submittedName>
        <fullName evidence="7">Unannotated protein</fullName>
    </submittedName>
</protein>
<comment type="similarity">
    <text evidence="1">Belongs to the ABC transporter superfamily.</text>
</comment>
<evidence type="ECO:0000256" key="5">
    <source>
        <dbReference type="ARBA" id="ARBA00022970"/>
    </source>
</evidence>
<dbReference type="EMBL" id="CAEMXZ010000103">
    <property type="protein sequence ID" value="CAB4324109.1"/>
    <property type="molecule type" value="Genomic_DNA"/>
</dbReference>
<reference evidence="7" key="1">
    <citation type="submission" date="2020-05" db="EMBL/GenBank/DDBJ databases">
        <authorList>
            <person name="Chiriac C."/>
            <person name="Salcher M."/>
            <person name="Ghai R."/>
            <person name="Kavagutti S V."/>
        </authorList>
    </citation>
    <scope>NUCLEOTIDE SEQUENCE</scope>
</reference>
<dbReference type="Pfam" id="PF00005">
    <property type="entry name" value="ABC_tran"/>
    <property type="match status" value="1"/>
</dbReference>
<dbReference type="EMBL" id="CAFBNC010000043">
    <property type="protein sequence ID" value="CAB4936831.1"/>
    <property type="molecule type" value="Genomic_DNA"/>
</dbReference>
<organism evidence="7">
    <name type="scientific">freshwater metagenome</name>
    <dbReference type="NCBI Taxonomy" id="449393"/>
    <lineage>
        <taxon>unclassified sequences</taxon>
        <taxon>metagenomes</taxon>
        <taxon>ecological metagenomes</taxon>
    </lineage>
</organism>
<dbReference type="GO" id="GO:0015807">
    <property type="term" value="P:L-amino acid transport"/>
    <property type="evidence" value="ECO:0007669"/>
    <property type="project" value="TreeGrafter"/>
</dbReference>
<gene>
    <name evidence="7" type="ORF">UFOPK1392_01873</name>
    <name evidence="8" type="ORF">UFOPK3733_01023</name>
</gene>
<keyword evidence="5" id="KW-0029">Amino-acid transport</keyword>
<dbReference type="InterPro" id="IPR052156">
    <property type="entry name" value="BCAA_Transport_ATP-bd_LivF"/>
</dbReference>
<dbReference type="SUPFAM" id="SSF52540">
    <property type="entry name" value="P-loop containing nucleoside triphosphate hydrolases"/>
    <property type="match status" value="1"/>
</dbReference>
<evidence type="ECO:0000256" key="1">
    <source>
        <dbReference type="ARBA" id="ARBA00005417"/>
    </source>
</evidence>
<dbReference type="AlphaFoldDB" id="A0A6J5YKF3"/>
<keyword evidence="3" id="KW-0547">Nucleotide-binding</keyword>
<sequence length="244" mass="26347">MSAEELLRLEGVSAGYDGTAVVHDLDLVVTRGEIVTLIGSNGAGKSTTLLTISGLVPLMSGTITVLSTTSAQRRRNPTGEVWRRARRGVAHVPEDRGLFFDLTGMENLRLGQPRKGDSVSIEQVLQWFPQLSAVLNRRAGLLSGGEQQMLAMARAMLSKPQLLLVDELSLGLAPMIVEQLLSVLRTIATETGTGILVVEQHVQLVLDVADRAALMRQGRILFDGAAAELKQRPELLESGYLGDE</sequence>
<evidence type="ECO:0000256" key="3">
    <source>
        <dbReference type="ARBA" id="ARBA00022741"/>
    </source>
</evidence>
<dbReference type="InterPro" id="IPR003593">
    <property type="entry name" value="AAA+_ATPase"/>
</dbReference>
<dbReference type="PROSITE" id="PS00211">
    <property type="entry name" value="ABC_TRANSPORTER_1"/>
    <property type="match status" value="1"/>
</dbReference>
<evidence type="ECO:0000313" key="8">
    <source>
        <dbReference type="EMBL" id="CAB4936831.1"/>
    </source>
</evidence>
<evidence type="ECO:0000256" key="2">
    <source>
        <dbReference type="ARBA" id="ARBA00022448"/>
    </source>
</evidence>
<dbReference type="PROSITE" id="PS50893">
    <property type="entry name" value="ABC_TRANSPORTER_2"/>
    <property type="match status" value="1"/>
</dbReference>
<dbReference type="GO" id="GO:0016887">
    <property type="term" value="F:ATP hydrolysis activity"/>
    <property type="evidence" value="ECO:0007669"/>
    <property type="project" value="InterPro"/>
</dbReference>
<dbReference type="GO" id="GO:0015658">
    <property type="term" value="F:branched-chain amino acid transmembrane transporter activity"/>
    <property type="evidence" value="ECO:0007669"/>
    <property type="project" value="TreeGrafter"/>
</dbReference>
<proteinExistence type="inferred from homology"/>
<dbReference type="InterPro" id="IPR027417">
    <property type="entry name" value="P-loop_NTPase"/>
</dbReference>
<keyword evidence="2" id="KW-0813">Transport</keyword>
<dbReference type="InterPro" id="IPR003439">
    <property type="entry name" value="ABC_transporter-like_ATP-bd"/>
</dbReference>
<dbReference type="PANTHER" id="PTHR43820:SF4">
    <property type="entry name" value="HIGH-AFFINITY BRANCHED-CHAIN AMINO ACID TRANSPORT ATP-BINDING PROTEIN LIVF"/>
    <property type="match status" value="1"/>
</dbReference>
<dbReference type="Gene3D" id="3.40.50.300">
    <property type="entry name" value="P-loop containing nucleotide triphosphate hydrolases"/>
    <property type="match status" value="1"/>
</dbReference>
<keyword evidence="4" id="KW-0067">ATP-binding</keyword>
<evidence type="ECO:0000256" key="4">
    <source>
        <dbReference type="ARBA" id="ARBA00022840"/>
    </source>
</evidence>